<accession>A0ABP4WPH9</accession>
<evidence type="ECO:0000256" key="1">
    <source>
        <dbReference type="SAM" id="MobiDB-lite"/>
    </source>
</evidence>
<gene>
    <name evidence="3" type="ORF">GCM10009747_18330</name>
</gene>
<organism evidence="3 4">
    <name type="scientific">Agromyces humatus</name>
    <dbReference type="NCBI Taxonomy" id="279573"/>
    <lineage>
        <taxon>Bacteria</taxon>
        <taxon>Bacillati</taxon>
        <taxon>Actinomycetota</taxon>
        <taxon>Actinomycetes</taxon>
        <taxon>Micrococcales</taxon>
        <taxon>Microbacteriaceae</taxon>
        <taxon>Agromyces</taxon>
    </lineage>
</organism>
<dbReference type="EMBL" id="BAAANH010000003">
    <property type="protein sequence ID" value="GAA1759621.1"/>
    <property type="molecule type" value="Genomic_DNA"/>
</dbReference>
<reference evidence="4" key="1">
    <citation type="journal article" date="2019" name="Int. J. Syst. Evol. Microbiol.">
        <title>The Global Catalogue of Microorganisms (GCM) 10K type strain sequencing project: providing services to taxonomists for standard genome sequencing and annotation.</title>
        <authorList>
            <consortium name="The Broad Institute Genomics Platform"/>
            <consortium name="The Broad Institute Genome Sequencing Center for Infectious Disease"/>
            <person name="Wu L."/>
            <person name="Ma J."/>
        </authorList>
    </citation>
    <scope>NUCLEOTIDE SEQUENCE [LARGE SCALE GENOMIC DNA]</scope>
    <source>
        <strain evidence="4">JCM 14319</strain>
    </source>
</reference>
<feature type="region of interest" description="Disordered" evidence="1">
    <location>
        <begin position="183"/>
        <end position="222"/>
    </location>
</feature>
<evidence type="ECO:0000313" key="3">
    <source>
        <dbReference type="EMBL" id="GAA1759621.1"/>
    </source>
</evidence>
<evidence type="ECO:0000256" key="2">
    <source>
        <dbReference type="SAM" id="Phobius"/>
    </source>
</evidence>
<keyword evidence="2" id="KW-1133">Transmembrane helix</keyword>
<comment type="caution">
    <text evidence="3">The sequence shown here is derived from an EMBL/GenBank/DDBJ whole genome shotgun (WGS) entry which is preliminary data.</text>
</comment>
<sequence>MVVVDVLIWVLVSLLAMVAISITTVVLVIRALVKRARRNRALAGAALRTRAQFSSGPRRQVLRLRIRLDEILASGRAAADLAARGDGPRGDLPKLFRRIEHEGAALELQLRLMESEIDTAVLTAGLAAAGHRVEQVAGLVRRLRSAVASGLEGLTDDTLAALRSDIDREVVALRAGVDELRTLNQRDQPAAPTGITQPTTISRPTGISQPTASTARDKEPRS</sequence>
<name>A0ABP4WPH9_9MICO</name>
<feature type="transmembrane region" description="Helical" evidence="2">
    <location>
        <begin position="6"/>
        <end position="33"/>
    </location>
</feature>
<dbReference type="Proteomes" id="UP001500506">
    <property type="component" value="Unassembled WGS sequence"/>
</dbReference>
<feature type="compositionally biased region" description="Polar residues" evidence="1">
    <location>
        <begin position="194"/>
        <end position="214"/>
    </location>
</feature>
<evidence type="ECO:0000313" key="4">
    <source>
        <dbReference type="Proteomes" id="UP001500506"/>
    </source>
</evidence>
<keyword evidence="2" id="KW-0812">Transmembrane</keyword>
<keyword evidence="2" id="KW-0472">Membrane</keyword>
<keyword evidence="4" id="KW-1185">Reference proteome</keyword>
<proteinExistence type="predicted"/>
<protein>
    <submittedName>
        <fullName evidence="3">Uncharacterized protein</fullName>
    </submittedName>
</protein>